<dbReference type="InterPro" id="IPR036291">
    <property type="entry name" value="NAD(P)-bd_dom_sf"/>
</dbReference>
<protein>
    <recommendedName>
        <fullName evidence="3">NmrA-like family domain-containing protein 1</fullName>
    </recommendedName>
</protein>
<dbReference type="AlphaFoldDB" id="A0AAV3XUH9"/>
<dbReference type="Gene3D" id="3.40.50.720">
    <property type="entry name" value="NAD(P)-binding Rossmann-like Domain"/>
    <property type="match status" value="1"/>
</dbReference>
<reference evidence="5 6" key="1">
    <citation type="journal article" date="2021" name="Elife">
        <title>Chloroplast acquisition without the gene transfer in kleptoplastic sea slugs, Plakobranchus ocellatus.</title>
        <authorList>
            <person name="Maeda T."/>
            <person name="Takahashi S."/>
            <person name="Yoshida T."/>
            <person name="Shimamura S."/>
            <person name="Takaki Y."/>
            <person name="Nagai Y."/>
            <person name="Toyoda A."/>
            <person name="Suzuki Y."/>
            <person name="Arimoto A."/>
            <person name="Ishii H."/>
            <person name="Satoh N."/>
            <person name="Nishiyama T."/>
            <person name="Hasebe M."/>
            <person name="Maruyama T."/>
            <person name="Minagawa J."/>
            <person name="Obokata J."/>
            <person name="Shigenobu S."/>
        </authorList>
    </citation>
    <scope>NUCLEOTIDE SEQUENCE [LARGE SCALE GENOMIC DNA]</scope>
</reference>
<dbReference type="InterPro" id="IPR051164">
    <property type="entry name" value="NmrA-like_oxidored"/>
</dbReference>
<comment type="similarity">
    <text evidence="1">Belongs to the NmrA-type oxidoreductase family.</text>
</comment>
<organism evidence="5 6">
    <name type="scientific">Plakobranchus ocellatus</name>
    <dbReference type="NCBI Taxonomy" id="259542"/>
    <lineage>
        <taxon>Eukaryota</taxon>
        <taxon>Metazoa</taxon>
        <taxon>Spiralia</taxon>
        <taxon>Lophotrochozoa</taxon>
        <taxon>Mollusca</taxon>
        <taxon>Gastropoda</taxon>
        <taxon>Heterobranchia</taxon>
        <taxon>Euthyneura</taxon>
        <taxon>Panpulmonata</taxon>
        <taxon>Sacoglossa</taxon>
        <taxon>Placobranchoidea</taxon>
        <taxon>Plakobranchidae</taxon>
        <taxon>Plakobranchus</taxon>
    </lineage>
</organism>
<evidence type="ECO:0000259" key="4">
    <source>
        <dbReference type="Pfam" id="PF05368"/>
    </source>
</evidence>
<sequence length="88" mass="9715">MSSKKVVVVFGATGWQGGSVARALVKSGEYSVRGVTRDLHSEKAQRLVRDGVDLMNYDLNDRLVLLLSVVDSSLQNSIIFFIKLIFSL</sequence>
<evidence type="ECO:0000256" key="2">
    <source>
        <dbReference type="ARBA" id="ARBA00022857"/>
    </source>
</evidence>
<comment type="caution">
    <text evidence="5">The sequence shown here is derived from an EMBL/GenBank/DDBJ whole genome shotgun (WGS) entry which is preliminary data.</text>
</comment>
<dbReference type="Proteomes" id="UP000735302">
    <property type="component" value="Unassembled WGS sequence"/>
</dbReference>
<proteinExistence type="inferred from homology"/>
<keyword evidence="6" id="KW-1185">Reference proteome</keyword>
<dbReference type="EMBL" id="BLXT01000008">
    <property type="protein sequence ID" value="GFN73551.1"/>
    <property type="molecule type" value="Genomic_DNA"/>
</dbReference>
<feature type="domain" description="NmrA-like" evidence="4">
    <location>
        <begin position="4"/>
        <end position="75"/>
    </location>
</feature>
<evidence type="ECO:0000256" key="3">
    <source>
        <dbReference type="ARBA" id="ARBA00040296"/>
    </source>
</evidence>
<dbReference type="InterPro" id="IPR008030">
    <property type="entry name" value="NmrA-like"/>
</dbReference>
<accession>A0AAV3XUH9</accession>
<gene>
    <name evidence="5" type="ORF">PoB_000005700</name>
</gene>
<dbReference type="Pfam" id="PF05368">
    <property type="entry name" value="NmrA"/>
    <property type="match status" value="1"/>
</dbReference>
<name>A0AAV3XUH9_9GAST</name>
<evidence type="ECO:0000313" key="6">
    <source>
        <dbReference type="Proteomes" id="UP000735302"/>
    </source>
</evidence>
<evidence type="ECO:0000313" key="5">
    <source>
        <dbReference type="EMBL" id="GFN73551.1"/>
    </source>
</evidence>
<evidence type="ECO:0000256" key="1">
    <source>
        <dbReference type="ARBA" id="ARBA00006328"/>
    </source>
</evidence>
<dbReference type="PANTHER" id="PTHR42748">
    <property type="entry name" value="NITROGEN METABOLITE REPRESSION PROTEIN NMRA FAMILY MEMBER"/>
    <property type="match status" value="1"/>
</dbReference>
<keyword evidence="2" id="KW-0521">NADP</keyword>
<dbReference type="PANTHER" id="PTHR42748:SF7">
    <property type="entry name" value="NMRA LIKE REDOX SENSOR 1-RELATED"/>
    <property type="match status" value="1"/>
</dbReference>
<dbReference type="SUPFAM" id="SSF51735">
    <property type="entry name" value="NAD(P)-binding Rossmann-fold domains"/>
    <property type="match status" value="1"/>
</dbReference>